<dbReference type="EMBL" id="CP013232">
    <property type="protein sequence ID" value="AMO93000.1"/>
    <property type="molecule type" value="Genomic_DNA"/>
</dbReference>
<gene>
    <name evidence="2" type="ORF">CFter6_0269</name>
</gene>
<accession>A0A127P584</accession>
<reference evidence="2 3" key="1">
    <citation type="submission" date="2015-11" db="EMBL/GenBank/DDBJ databases">
        <title>Exploring the genomic traits of fungus-feeding bacterial genus Collimonas.</title>
        <authorList>
            <person name="Song C."/>
            <person name="Schmidt R."/>
            <person name="de Jager V."/>
            <person name="Krzyzanowska D."/>
            <person name="Jongedijk E."/>
            <person name="Cankar K."/>
            <person name="Beekwilder J."/>
            <person name="van Veen A."/>
            <person name="de Boer W."/>
            <person name="van Veen J.A."/>
            <person name="Garbeva P."/>
        </authorList>
    </citation>
    <scope>NUCLEOTIDE SEQUENCE [LARGE SCALE GENOMIC DNA]</scope>
    <source>
        <strain evidence="2 3">Ter6</strain>
    </source>
</reference>
<organism evidence="2">
    <name type="scientific">Collimonas fungivorans</name>
    <dbReference type="NCBI Taxonomy" id="158899"/>
    <lineage>
        <taxon>Bacteria</taxon>
        <taxon>Pseudomonadati</taxon>
        <taxon>Pseudomonadota</taxon>
        <taxon>Betaproteobacteria</taxon>
        <taxon>Burkholderiales</taxon>
        <taxon>Oxalobacteraceae</taxon>
        <taxon>Collimonas</taxon>
    </lineage>
</organism>
<dbReference type="AlphaFoldDB" id="A0A127P584"/>
<protein>
    <submittedName>
        <fullName evidence="2">Uncharacterized protein</fullName>
    </submittedName>
</protein>
<name>A0A127P584_9BURK</name>
<dbReference type="PATRIC" id="fig|158899.10.peg.264"/>
<feature type="compositionally biased region" description="Low complexity" evidence="1">
    <location>
        <begin position="20"/>
        <end position="35"/>
    </location>
</feature>
<proteinExistence type="predicted"/>
<evidence type="ECO:0000256" key="1">
    <source>
        <dbReference type="SAM" id="MobiDB-lite"/>
    </source>
</evidence>
<feature type="region of interest" description="Disordered" evidence="1">
    <location>
        <begin position="1"/>
        <end position="65"/>
    </location>
</feature>
<sequence length="147" mass="15451">MPSAAAPHPAVKSPAAYGQSAAASLPASPFSAATAVSPVQEKQAGPAEQMLDLPTLEQRWANDPHRDEKIRDVIAVTQMQDRIAGLGETLPKLAPDQQHKAVMALIGEMQAFAARGVLPKSQVDGVASQLMAAIDPKNKQRTAGQPQ</sequence>
<dbReference type="Proteomes" id="UP000072421">
    <property type="component" value="Chromosome"/>
</dbReference>
<evidence type="ECO:0000313" key="3">
    <source>
        <dbReference type="Proteomes" id="UP000072421"/>
    </source>
</evidence>
<evidence type="ECO:0000313" key="2">
    <source>
        <dbReference type="EMBL" id="AMO93000.1"/>
    </source>
</evidence>